<evidence type="ECO:0000313" key="1">
    <source>
        <dbReference type="EMBL" id="KKY15201.1"/>
    </source>
</evidence>
<evidence type="ECO:0000313" key="2">
    <source>
        <dbReference type="Proteomes" id="UP000053317"/>
    </source>
</evidence>
<reference evidence="1 2" key="1">
    <citation type="submission" date="2015-05" db="EMBL/GenBank/DDBJ databases">
        <title>Distinctive expansion of gene families associated with plant cell wall degradation and secondary metabolism in the genomes of grapevine trunk pathogens.</title>
        <authorList>
            <person name="Lawrence D.P."/>
            <person name="Travadon R."/>
            <person name="Rolshausen P.E."/>
            <person name="Baumgartner K."/>
        </authorList>
    </citation>
    <scope>NUCLEOTIDE SEQUENCE [LARGE SCALE GENOMIC DNA]</scope>
    <source>
        <strain evidence="1">UCRPC4</strain>
    </source>
</reference>
<reference evidence="1 2" key="2">
    <citation type="submission" date="2015-05" db="EMBL/GenBank/DDBJ databases">
        <authorList>
            <person name="Morales-Cruz A."/>
            <person name="Amrine K.C."/>
            <person name="Cantu D."/>
        </authorList>
    </citation>
    <scope>NUCLEOTIDE SEQUENCE [LARGE SCALE GENOMIC DNA]</scope>
    <source>
        <strain evidence="1">UCRPC4</strain>
    </source>
</reference>
<comment type="caution">
    <text evidence="1">The sequence shown here is derived from an EMBL/GenBank/DDBJ whole genome shotgun (WGS) entry which is preliminary data.</text>
</comment>
<dbReference type="EMBL" id="LCWF01000193">
    <property type="protein sequence ID" value="KKY15201.1"/>
    <property type="molecule type" value="Genomic_DNA"/>
</dbReference>
<gene>
    <name evidence="1" type="ORF">UCRPC4_g06428</name>
</gene>
<organism evidence="1 2">
    <name type="scientific">Phaeomoniella chlamydospora</name>
    <name type="common">Phaeoacremonium chlamydosporum</name>
    <dbReference type="NCBI Taxonomy" id="158046"/>
    <lineage>
        <taxon>Eukaryota</taxon>
        <taxon>Fungi</taxon>
        <taxon>Dikarya</taxon>
        <taxon>Ascomycota</taxon>
        <taxon>Pezizomycotina</taxon>
        <taxon>Eurotiomycetes</taxon>
        <taxon>Chaetothyriomycetidae</taxon>
        <taxon>Phaeomoniellales</taxon>
        <taxon>Phaeomoniellaceae</taxon>
        <taxon>Phaeomoniella</taxon>
    </lineage>
</organism>
<dbReference type="AlphaFoldDB" id="A0A0G2DYJ7"/>
<proteinExistence type="predicted"/>
<dbReference type="SUPFAM" id="SSF56112">
    <property type="entry name" value="Protein kinase-like (PK-like)"/>
    <property type="match status" value="1"/>
</dbReference>
<evidence type="ECO:0008006" key="3">
    <source>
        <dbReference type="Google" id="ProtNLM"/>
    </source>
</evidence>
<keyword evidence="2" id="KW-1185">Reference proteome</keyword>
<name>A0A0G2DYJ7_PHACM</name>
<dbReference type="OrthoDB" id="4118642at2759"/>
<sequence length="246" mass="28927">MIIPEAENDSCPAVMDRSHTYNSVESYVLDLFKYHDNRIRYQPNSVISMDDGLDQIEALTLMRACLPNFINHDSRYGPFYLNLTDLHQSNIFVDEKWNVKFIIDLEWACFRPIEMFRPPLWLTGQAIDRLVDERLADLKLKLDEFLSILEKEEKQSLRPHQLSVVNTFRDNWSTGRIWYFRALDSLTGLYGVFLNHIDPMFPSGIKSIPARYWQLNAGDVIRKRVVDKIAYDLQLRQSFKDTSLED</sequence>
<dbReference type="InterPro" id="IPR011009">
    <property type="entry name" value="Kinase-like_dom_sf"/>
</dbReference>
<protein>
    <recommendedName>
        <fullName evidence="3">Aminoglycoside phosphotransferase domain-containing protein</fullName>
    </recommendedName>
</protein>
<dbReference type="Proteomes" id="UP000053317">
    <property type="component" value="Unassembled WGS sequence"/>
</dbReference>
<accession>A0A0G2DYJ7</accession>